<evidence type="ECO:0000313" key="2">
    <source>
        <dbReference type="EMBL" id="KAK7408675.1"/>
    </source>
</evidence>
<protein>
    <submittedName>
        <fullName evidence="2">Uncharacterized protein</fullName>
    </submittedName>
</protein>
<dbReference type="Proteomes" id="UP001498476">
    <property type="component" value="Unassembled WGS sequence"/>
</dbReference>
<dbReference type="EMBL" id="JAZAVJ010000177">
    <property type="protein sequence ID" value="KAK7408675.1"/>
    <property type="molecule type" value="Genomic_DNA"/>
</dbReference>
<dbReference type="Pfam" id="PF02458">
    <property type="entry name" value="Transferase"/>
    <property type="match status" value="1"/>
</dbReference>
<keyword evidence="1" id="KW-0808">Transferase</keyword>
<accession>A0ABR1GT56</accession>
<dbReference type="PANTHER" id="PTHR31642">
    <property type="entry name" value="TRICHOTHECENE 3-O-ACETYLTRANSFERASE"/>
    <property type="match status" value="1"/>
</dbReference>
<name>A0ABR1GT56_9HYPO</name>
<evidence type="ECO:0000256" key="1">
    <source>
        <dbReference type="ARBA" id="ARBA00022679"/>
    </source>
</evidence>
<dbReference type="PANTHER" id="PTHR31642:SF310">
    <property type="entry name" value="FATTY ALCOHOL:CAFFEOYL-COA ACYLTRANSFERASE"/>
    <property type="match status" value="1"/>
</dbReference>
<organism evidence="2 3">
    <name type="scientific">Neonectria punicea</name>
    <dbReference type="NCBI Taxonomy" id="979145"/>
    <lineage>
        <taxon>Eukaryota</taxon>
        <taxon>Fungi</taxon>
        <taxon>Dikarya</taxon>
        <taxon>Ascomycota</taxon>
        <taxon>Pezizomycotina</taxon>
        <taxon>Sordariomycetes</taxon>
        <taxon>Hypocreomycetidae</taxon>
        <taxon>Hypocreales</taxon>
        <taxon>Nectriaceae</taxon>
        <taxon>Neonectria</taxon>
    </lineage>
</organism>
<dbReference type="InterPro" id="IPR050317">
    <property type="entry name" value="Plant_Fungal_Acyltransferase"/>
</dbReference>
<comment type="caution">
    <text evidence="2">The sequence shown here is derived from an EMBL/GenBank/DDBJ whole genome shotgun (WGS) entry which is preliminary data.</text>
</comment>
<evidence type="ECO:0000313" key="3">
    <source>
        <dbReference type="Proteomes" id="UP001498476"/>
    </source>
</evidence>
<gene>
    <name evidence="2" type="ORF">QQX98_009143</name>
</gene>
<proteinExistence type="predicted"/>
<keyword evidence="3" id="KW-1185">Reference proteome</keyword>
<reference evidence="2 3" key="1">
    <citation type="journal article" date="2025" name="Microbiol. Resour. Announc.">
        <title>Draft genome sequences for Neonectria magnoliae and Neonectria punicea, canker pathogens of Liriodendron tulipifera and Acer saccharum in West Virginia.</title>
        <authorList>
            <person name="Petronek H.M."/>
            <person name="Kasson M.T."/>
            <person name="Metheny A.M."/>
            <person name="Stauder C.M."/>
            <person name="Lovett B."/>
            <person name="Lynch S.C."/>
            <person name="Garnas J.R."/>
            <person name="Kasson L.R."/>
            <person name="Stajich J.E."/>
        </authorList>
    </citation>
    <scope>NUCLEOTIDE SEQUENCE [LARGE SCALE GENOMIC DNA]</scope>
    <source>
        <strain evidence="2 3">NRRL 64653</strain>
    </source>
</reference>
<dbReference type="InterPro" id="IPR023213">
    <property type="entry name" value="CAT-like_dom_sf"/>
</dbReference>
<sequence>MGSWDGTDHSPEMTRIEYTLCAEVHQRGERPGEFKAIKAFSRVKVLPLLPEDPPLHVLPEGERNDTEKYHLVRTKSIRQNLFTAKTGHLKVSAKQPSPITLSVDTLRTSNSSIKLSLEFAPAFEEADPPEIHSMTAKLRSVTYFSLEHIDYQPDLRTPTLMQLIDPAVTMAPIAPLITTYDRLLPKAKPVSEQVTALSLLDATAANFALVNAVWLFERPDNSHGEDFNLVAHLYQSLRAALNAYPHWCGLLKSITTADGTVSDEARHLPPHAQRYGRVYVHYGTACDPGVEFIVAKSSTTLDALYPVSRTVDQPLWNRQTVPFNGFVPPTIIANALEPNEPNEAGICKPLIAIQITETACGGFILAAKMAHPLADISSLVGFVKTWAGISYSTLAEESTPALTHLFDPACLDAFAGGDINAEKPDEVLLQQVKSLPLHSPL</sequence>
<dbReference type="Gene3D" id="3.30.559.10">
    <property type="entry name" value="Chloramphenicol acetyltransferase-like domain"/>
    <property type="match status" value="1"/>
</dbReference>